<protein>
    <submittedName>
        <fullName evidence="1 2">Uncharacterized protein</fullName>
    </submittedName>
</protein>
<reference evidence="1" key="2">
    <citation type="submission" date="2007-04" db="EMBL/GenBank/DDBJ databases">
        <title>The genome of the human body louse.</title>
        <authorList>
            <consortium name="The Human Body Louse Genome Consortium"/>
            <person name="Kirkness E."/>
            <person name="Walenz B."/>
            <person name="Hass B."/>
            <person name="Bruggner R."/>
            <person name="Strausberg R."/>
        </authorList>
    </citation>
    <scope>NUCLEOTIDE SEQUENCE</scope>
    <source>
        <strain evidence="1">USDA</strain>
    </source>
</reference>
<sequence length="189" mass="22432">MISHVSGNSLPFEFGGNLGSLNDLTNQWREHLKQCEKFFICFESNMLNDYRKRLCHEKEMEEGGKFWINKMKLVADEWEYKIQYYERMKNMKPYEHPAFGKNRLLNNQRRKTLMKSINILSGCKKFLTKQKEKDAIFEVTYLYHGYAPEIKKAKLLAEMEERKKLLEQISNAQPILSLEIGCKHSLLNN</sequence>
<evidence type="ECO:0000313" key="3">
    <source>
        <dbReference type="Proteomes" id="UP000009046"/>
    </source>
</evidence>
<dbReference type="HOGENOM" id="CLU_1436039_0_0_1"/>
<dbReference type="Proteomes" id="UP000009046">
    <property type="component" value="Unassembled WGS sequence"/>
</dbReference>
<reference evidence="1" key="1">
    <citation type="submission" date="2007-04" db="EMBL/GenBank/DDBJ databases">
        <title>Annotation of Pediculus humanus corporis strain USDA.</title>
        <authorList>
            <person name="Kirkness E."/>
            <person name="Hannick L."/>
            <person name="Hass B."/>
            <person name="Bruggner R."/>
            <person name="Lawson D."/>
            <person name="Bidwell S."/>
            <person name="Joardar V."/>
            <person name="Caler E."/>
            <person name="Walenz B."/>
            <person name="Inman J."/>
            <person name="Schobel S."/>
            <person name="Galinsky K."/>
            <person name="Amedeo P."/>
            <person name="Strausberg R."/>
        </authorList>
    </citation>
    <scope>NUCLEOTIDE SEQUENCE</scope>
    <source>
        <strain evidence="1">USDA</strain>
    </source>
</reference>
<dbReference type="AlphaFoldDB" id="E0VNQ4"/>
<dbReference type="RefSeq" id="XP_002427748.1">
    <property type="nucleotide sequence ID" value="XM_002427703.1"/>
</dbReference>
<dbReference type="CTD" id="8231834"/>
<keyword evidence="3" id="KW-1185">Reference proteome</keyword>
<dbReference type="GeneID" id="8231834"/>
<evidence type="ECO:0000313" key="2">
    <source>
        <dbReference type="EnsemblMetazoa" id="PHUM339260-PA"/>
    </source>
</evidence>
<dbReference type="EMBL" id="DS235341">
    <property type="protein sequence ID" value="EEB15010.1"/>
    <property type="molecule type" value="Genomic_DNA"/>
</dbReference>
<dbReference type="EMBL" id="AAZO01003944">
    <property type="status" value="NOT_ANNOTATED_CDS"/>
    <property type="molecule type" value="Genomic_DNA"/>
</dbReference>
<organism>
    <name type="scientific">Pediculus humanus subsp. corporis</name>
    <name type="common">Body louse</name>
    <dbReference type="NCBI Taxonomy" id="121224"/>
    <lineage>
        <taxon>Eukaryota</taxon>
        <taxon>Metazoa</taxon>
        <taxon>Ecdysozoa</taxon>
        <taxon>Arthropoda</taxon>
        <taxon>Hexapoda</taxon>
        <taxon>Insecta</taxon>
        <taxon>Pterygota</taxon>
        <taxon>Neoptera</taxon>
        <taxon>Paraneoptera</taxon>
        <taxon>Psocodea</taxon>
        <taxon>Troctomorpha</taxon>
        <taxon>Phthiraptera</taxon>
        <taxon>Anoplura</taxon>
        <taxon>Pediculidae</taxon>
        <taxon>Pediculus</taxon>
    </lineage>
</organism>
<dbReference type="Gene3D" id="1.20.5.1200">
    <property type="entry name" value="Alpha-tocopherol transfer"/>
    <property type="match status" value="1"/>
</dbReference>
<proteinExistence type="predicted"/>
<name>E0VNQ4_PEDHC</name>
<dbReference type="EnsemblMetazoa" id="PHUM339260-RA">
    <property type="protein sequence ID" value="PHUM339260-PA"/>
    <property type="gene ID" value="PHUM339260"/>
</dbReference>
<evidence type="ECO:0000313" key="1">
    <source>
        <dbReference type="EMBL" id="EEB15010.1"/>
    </source>
</evidence>
<accession>E0VNQ4</accession>
<dbReference type="VEuPathDB" id="VectorBase:PHUM339260"/>
<dbReference type="KEGG" id="phu:Phum_PHUM339260"/>
<dbReference type="InParanoid" id="E0VNQ4"/>
<reference evidence="2" key="3">
    <citation type="submission" date="2021-02" db="UniProtKB">
        <authorList>
            <consortium name="EnsemblMetazoa"/>
        </authorList>
    </citation>
    <scope>IDENTIFICATION</scope>
    <source>
        <strain evidence="2">USDA</strain>
    </source>
</reference>
<gene>
    <name evidence="2" type="primary">8231834</name>
    <name evidence="1" type="ORF">Phum_PHUM339260</name>
</gene>